<dbReference type="RefSeq" id="WP_158208261.1">
    <property type="nucleotide sequence ID" value="NZ_CP046996.1"/>
</dbReference>
<evidence type="ECO:0000313" key="5">
    <source>
        <dbReference type="EMBL" id="QHA00870.1"/>
    </source>
</evidence>
<dbReference type="Gene3D" id="1.20.120.530">
    <property type="entry name" value="GntR ligand-binding domain-like"/>
    <property type="match status" value="1"/>
</dbReference>
<dbReference type="Pfam" id="PF07729">
    <property type="entry name" value="FCD"/>
    <property type="match status" value="1"/>
</dbReference>
<evidence type="ECO:0000256" key="3">
    <source>
        <dbReference type="ARBA" id="ARBA00023163"/>
    </source>
</evidence>
<dbReference type="Gene3D" id="1.10.10.10">
    <property type="entry name" value="Winged helix-like DNA-binding domain superfamily/Winged helix DNA-binding domain"/>
    <property type="match status" value="1"/>
</dbReference>
<gene>
    <name evidence="5" type="ORF">GQ588_09610</name>
</gene>
<feature type="domain" description="HTH gntR-type" evidence="4">
    <location>
        <begin position="9"/>
        <end position="77"/>
    </location>
</feature>
<dbReference type="SMART" id="SM00895">
    <property type="entry name" value="FCD"/>
    <property type="match status" value="1"/>
</dbReference>
<dbReference type="PANTHER" id="PTHR43537">
    <property type="entry name" value="TRANSCRIPTIONAL REGULATOR, GNTR FAMILY"/>
    <property type="match status" value="1"/>
</dbReference>
<dbReference type="CDD" id="cd07377">
    <property type="entry name" value="WHTH_GntR"/>
    <property type="match status" value="1"/>
</dbReference>
<dbReference type="Proteomes" id="UP000430508">
    <property type="component" value="Chromosome"/>
</dbReference>
<keyword evidence="1" id="KW-0805">Transcription regulation</keyword>
<dbReference type="AlphaFoldDB" id="A0A857DHN9"/>
<dbReference type="GO" id="GO:0003700">
    <property type="term" value="F:DNA-binding transcription factor activity"/>
    <property type="evidence" value="ECO:0007669"/>
    <property type="project" value="InterPro"/>
</dbReference>
<dbReference type="Pfam" id="PF00392">
    <property type="entry name" value="GntR"/>
    <property type="match status" value="1"/>
</dbReference>
<dbReference type="PROSITE" id="PS50949">
    <property type="entry name" value="HTH_GNTR"/>
    <property type="match status" value="1"/>
</dbReference>
<dbReference type="InterPro" id="IPR008920">
    <property type="entry name" value="TF_FadR/GntR_C"/>
</dbReference>
<dbReference type="SMART" id="SM00345">
    <property type="entry name" value="HTH_GNTR"/>
    <property type="match status" value="1"/>
</dbReference>
<dbReference type="PANTHER" id="PTHR43537:SF5">
    <property type="entry name" value="UXU OPERON TRANSCRIPTIONAL REGULATOR"/>
    <property type="match status" value="1"/>
</dbReference>
<evidence type="ECO:0000259" key="4">
    <source>
        <dbReference type="PROSITE" id="PS50949"/>
    </source>
</evidence>
<name>A0A857DHN9_9FIRM</name>
<sequence length="235" mass="26863">MNLKPAKTKRIYEEIVDQISTLVAEGQIKAGDKLPSERDLAERLQVSRASVREALSALEIMGLLEIRSGEGTYIKHNNIESVIAPLPWVLSLEKDTIFELMEIRKILETQAAALAAERAEYQDLSAMRGSLIEIRKGQNTGRQGYPCDRDFHDAIAKGTKNKMLIRMLHVISDIMHQTLKTNWADTFEKEGMSELLYQEHEEIYQAIEAELPEEAHAGMLRHLERIENEFRKGYK</sequence>
<evidence type="ECO:0000256" key="2">
    <source>
        <dbReference type="ARBA" id="ARBA00023125"/>
    </source>
</evidence>
<dbReference type="InterPro" id="IPR036390">
    <property type="entry name" value="WH_DNA-bd_sf"/>
</dbReference>
<dbReference type="PRINTS" id="PR00035">
    <property type="entry name" value="HTHGNTR"/>
</dbReference>
<evidence type="ECO:0000256" key="1">
    <source>
        <dbReference type="ARBA" id="ARBA00023015"/>
    </source>
</evidence>
<organism evidence="5 6">
    <name type="scientific">Dehalobacter restrictus</name>
    <dbReference type="NCBI Taxonomy" id="55583"/>
    <lineage>
        <taxon>Bacteria</taxon>
        <taxon>Bacillati</taxon>
        <taxon>Bacillota</taxon>
        <taxon>Clostridia</taxon>
        <taxon>Eubacteriales</taxon>
        <taxon>Desulfitobacteriaceae</taxon>
        <taxon>Dehalobacter</taxon>
    </lineage>
</organism>
<protein>
    <submittedName>
        <fullName evidence="5">FCD domain-containing protein</fullName>
    </submittedName>
</protein>
<keyword evidence="2" id="KW-0238">DNA-binding</keyword>
<dbReference type="SUPFAM" id="SSF48008">
    <property type="entry name" value="GntR ligand-binding domain-like"/>
    <property type="match status" value="1"/>
</dbReference>
<keyword evidence="3" id="KW-0804">Transcription</keyword>
<dbReference type="GO" id="GO:0003677">
    <property type="term" value="F:DNA binding"/>
    <property type="evidence" value="ECO:0007669"/>
    <property type="project" value="UniProtKB-KW"/>
</dbReference>
<reference evidence="5 6" key="1">
    <citation type="submission" date="2019-12" db="EMBL/GenBank/DDBJ databases">
        <title>Sequence classification of anaerobic respiratory reductive dehalogenases: First we see many, then we see few.</title>
        <authorList>
            <person name="Molenda O."/>
            <person name="Puentes Jacome L.A."/>
            <person name="Cao X."/>
            <person name="Nesbo C.L."/>
            <person name="Tang S."/>
            <person name="Morson N."/>
            <person name="Patron J."/>
            <person name="Lomheim L."/>
            <person name="Wishart D.S."/>
            <person name="Edwards E.A."/>
        </authorList>
    </citation>
    <scope>NUCLEOTIDE SEQUENCE [LARGE SCALE GENOMIC DNA]</scope>
    <source>
        <strain evidence="5 6">12DCA</strain>
    </source>
</reference>
<dbReference type="InterPro" id="IPR000524">
    <property type="entry name" value="Tscrpt_reg_HTH_GntR"/>
</dbReference>
<accession>A0A857DHN9</accession>
<proteinExistence type="predicted"/>
<evidence type="ECO:0000313" key="6">
    <source>
        <dbReference type="Proteomes" id="UP000430508"/>
    </source>
</evidence>
<dbReference type="InterPro" id="IPR036388">
    <property type="entry name" value="WH-like_DNA-bd_sf"/>
</dbReference>
<dbReference type="EMBL" id="CP046996">
    <property type="protein sequence ID" value="QHA00870.1"/>
    <property type="molecule type" value="Genomic_DNA"/>
</dbReference>
<dbReference type="InterPro" id="IPR011711">
    <property type="entry name" value="GntR_C"/>
</dbReference>
<dbReference type="SUPFAM" id="SSF46785">
    <property type="entry name" value="Winged helix' DNA-binding domain"/>
    <property type="match status" value="1"/>
</dbReference>